<proteinExistence type="predicted"/>
<evidence type="ECO:0000313" key="1">
    <source>
        <dbReference type="EMBL" id="MEL0660214.1"/>
    </source>
</evidence>
<protein>
    <submittedName>
        <fullName evidence="1">MSMEG_0570 family nitrogen starvation response protein</fullName>
    </submittedName>
</protein>
<keyword evidence="2" id="KW-1185">Reference proteome</keyword>
<accession>A0ABU9HE74</accession>
<dbReference type="RefSeq" id="WP_341628685.1">
    <property type="nucleotide sequence ID" value="NZ_JBAKBA010000036.1"/>
</dbReference>
<dbReference type="NCBIfam" id="TIGR04042">
    <property type="entry name" value="MSMEG_0570_fam"/>
    <property type="match status" value="1"/>
</dbReference>
<evidence type="ECO:0000313" key="2">
    <source>
        <dbReference type="Proteomes" id="UP001366060"/>
    </source>
</evidence>
<dbReference type="EMBL" id="JBAKBA010000036">
    <property type="protein sequence ID" value="MEL0660214.1"/>
    <property type="molecule type" value="Genomic_DNA"/>
</dbReference>
<reference evidence="1 2" key="1">
    <citation type="submission" date="2024-02" db="EMBL/GenBank/DDBJ databases">
        <title>Bacteria isolated from the canopy kelp, Nereocystis luetkeana.</title>
        <authorList>
            <person name="Pfister C.A."/>
            <person name="Younker I.T."/>
            <person name="Light S.H."/>
        </authorList>
    </citation>
    <scope>NUCLEOTIDE SEQUENCE [LARGE SCALE GENOMIC DNA]</scope>
    <source>
        <strain evidence="1 2">TI.2.07</strain>
    </source>
</reference>
<gene>
    <name evidence="1" type="ORF">V6255_13840</name>
</gene>
<comment type="caution">
    <text evidence="1">The sequence shown here is derived from an EMBL/GenBank/DDBJ whole genome shotgun (WGS) entry which is preliminary data.</text>
</comment>
<organism evidence="1 2">
    <name type="scientific">Psychromonas arctica</name>
    <dbReference type="NCBI Taxonomy" id="168275"/>
    <lineage>
        <taxon>Bacteria</taxon>
        <taxon>Pseudomonadati</taxon>
        <taxon>Pseudomonadota</taxon>
        <taxon>Gammaproteobacteria</taxon>
        <taxon>Alteromonadales</taxon>
        <taxon>Psychromonadaceae</taxon>
        <taxon>Psychromonas</taxon>
    </lineage>
</organism>
<dbReference type="Proteomes" id="UP001366060">
    <property type="component" value="Unassembled WGS sequence"/>
</dbReference>
<dbReference type="InterPro" id="IPR023846">
    <property type="entry name" value="CHP04042_MSMEG0570"/>
</dbReference>
<name>A0ABU9HE74_9GAMM</name>
<sequence>MPAVNFTVNWPDGEIVNYYSPSTVIHNYLSVDIEYDLSKFKLTVDQALDAASERVKSTYGFYCSAASDEKSKIERKYNQLINTHKNGKVCVTVFN</sequence>